<keyword evidence="2" id="KW-1133">Transmembrane helix</keyword>
<gene>
    <name evidence="3" type="ORF">DdX_01320</name>
</gene>
<evidence type="ECO:0000313" key="3">
    <source>
        <dbReference type="EMBL" id="KAI1729100.1"/>
    </source>
</evidence>
<evidence type="ECO:0000313" key="4">
    <source>
        <dbReference type="Proteomes" id="UP001201812"/>
    </source>
</evidence>
<protein>
    <submittedName>
        <fullName evidence="3">Uncharacterized protein</fullName>
    </submittedName>
</protein>
<dbReference type="AlphaFoldDB" id="A0AAD4NLL1"/>
<accession>A0AAD4NLL1</accession>
<dbReference type="PANTHER" id="PTHR33444">
    <property type="entry name" value="SI:DKEY-19B23.12-RELATED"/>
    <property type="match status" value="1"/>
</dbReference>
<feature type="transmembrane region" description="Helical" evidence="2">
    <location>
        <begin position="271"/>
        <end position="292"/>
    </location>
</feature>
<keyword evidence="2" id="KW-0472">Membrane</keyword>
<keyword evidence="4" id="KW-1185">Reference proteome</keyword>
<feature type="transmembrane region" description="Helical" evidence="2">
    <location>
        <begin position="193"/>
        <end position="214"/>
    </location>
</feature>
<dbReference type="PANTHER" id="PTHR33444:SF8">
    <property type="entry name" value="MARVEL DOMAIN-CONTAINING PROTEIN"/>
    <property type="match status" value="1"/>
</dbReference>
<evidence type="ECO:0000256" key="2">
    <source>
        <dbReference type="SAM" id="Phobius"/>
    </source>
</evidence>
<feature type="transmembrane region" description="Helical" evidence="2">
    <location>
        <begin position="160"/>
        <end position="181"/>
    </location>
</feature>
<organism evidence="3 4">
    <name type="scientific">Ditylenchus destructor</name>
    <dbReference type="NCBI Taxonomy" id="166010"/>
    <lineage>
        <taxon>Eukaryota</taxon>
        <taxon>Metazoa</taxon>
        <taxon>Ecdysozoa</taxon>
        <taxon>Nematoda</taxon>
        <taxon>Chromadorea</taxon>
        <taxon>Rhabditida</taxon>
        <taxon>Tylenchina</taxon>
        <taxon>Tylenchomorpha</taxon>
        <taxon>Sphaerularioidea</taxon>
        <taxon>Anguinidae</taxon>
        <taxon>Anguininae</taxon>
        <taxon>Ditylenchus</taxon>
    </lineage>
</organism>
<sequence>MKRRYNSIERFAAMDLAQNADNDPANTSRRKSHENLLPPTSIMRAPQNPTPAPYYGQPNIAQYHPTTINIPPRQTLLHPTSAPASPSQFPNDVQWQNYKPRISPFPQNSNYQRPLAGSVASTARTPKSYDRLADVYSSSNDSFQFAEHLRQFFDANVPGFVWIIFCIAQIVFGLVSIFVGTFNYPLCHIEQKIPLYLILSGLALIINGSVRICVQIPTPGSNTQKQSSLGVRNFCSYALEGSVLFAIVICAVFGSMEQNMCSLSDIDSRGIIVIISSTGSLGGPLLFICWFLQ</sequence>
<feature type="region of interest" description="Disordered" evidence="1">
    <location>
        <begin position="16"/>
        <end position="50"/>
    </location>
</feature>
<proteinExistence type="predicted"/>
<name>A0AAD4NLL1_9BILA</name>
<feature type="transmembrane region" description="Helical" evidence="2">
    <location>
        <begin position="234"/>
        <end position="256"/>
    </location>
</feature>
<dbReference type="InterPro" id="IPR040350">
    <property type="entry name" value="TMEM272"/>
</dbReference>
<comment type="caution">
    <text evidence="3">The sequence shown here is derived from an EMBL/GenBank/DDBJ whole genome shotgun (WGS) entry which is preliminary data.</text>
</comment>
<keyword evidence="2" id="KW-0812">Transmembrane</keyword>
<reference evidence="3" key="1">
    <citation type="submission" date="2022-01" db="EMBL/GenBank/DDBJ databases">
        <title>Genome Sequence Resource for Two Populations of Ditylenchus destructor, the Migratory Endoparasitic Phytonematode.</title>
        <authorList>
            <person name="Zhang H."/>
            <person name="Lin R."/>
            <person name="Xie B."/>
        </authorList>
    </citation>
    <scope>NUCLEOTIDE SEQUENCE</scope>
    <source>
        <strain evidence="3">BazhouSP</strain>
    </source>
</reference>
<evidence type="ECO:0000256" key="1">
    <source>
        <dbReference type="SAM" id="MobiDB-lite"/>
    </source>
</evidence>
<dbReference type="EMBL" id="JAKKPZ010000001">
    <property type="protein sequence ID" value="KAI1729100.1"/>
    <property type="molecule type" value="Genomic_DNA"/>
</dbReference>
<dbReference type="Proteomes" id="UP001201812">
    <property type="component" value="Unassembled WGS sequence"/>
</dbReference>